<reference evidence="14 15" key="1">
    <citation type="journal article" date="2017" name="BMC Genomics">
        <title>Comparative genomic and phylogenomic analyses of the Bifidobacteriaceae family.</title>
        <authorList>
            <person name="Lugli G.A."/>
            <person name="Milani C."/>
            <person name="Turroni F."/>
            <person name="Duranti S."/>
            <person name="Mancabelli L."/>
            <person name="Mangifesta M."/>
            <person name="Ferrario C."/>
            <person name="Modesto M."/>
            <person name="Mattarelli P."/>
            <person name="Jiri K."/>
            <person name="van Sinderen D."/>
            <person name="Ventura M."/>
        </authorList>
    </citation>
    <scope>NUCLEOTIDE SEQUENCE [LARGE SCALE GENOMIC DNA]</scope>
    <source>
        <strain evidence="14 15">LMG 28769</strain>
    </source>
</reference>
<keyword evidence="4 11" id="KW-0378">Hydrolase</keyword>
<feature type="active site" evidence="11 12">
    <location>
        <position position="192"/>
    </location>
</feature>
<evidence type="ECO:0000256" key="7">
    <source>
        <dbReference type="ARBA" id="ARBA00023239"/>
    </source>
</evidence>
<dbReference type="Gene3D" id="3.40.50.880">
    <property type="match status" value="1"/>
</dbReference>
<evidence type="ECO:0000256" key="2">
    <source>
        <dbReference type="ARBA" id="ARBA00011152"/>
    </source>
</evidence>
<dbReference type="PIRSF" id="PIRSF000495">
    <property type="entry name" value="Amidotransf_hisH"/>
    <property type="match status" value="1"/>
</dbReference>
<evidence type="ECO:0000256" key="6">
    <source>
        <dbReference type="ARBA" id="ARBA00023102"/>
    </source>
</evidence>
<keyword evidence="15" id="KW-1185">Reference proteome</keyword>
<dbReference type="Pfam" id="PF00117">
    <property type="entry name" value="GATase"/>
    <property type="match status" value="1"/>
</dbReference>
<comment type="catalytic activity">
    <reaction evidence="10 11">
        <text>L-glutamine + H2O = L-glutamate + NH4(+)</text>
        <dbReference type="Rhea" id="RHEA:15889"/>
        <dbReference type="ChEBI" id="CHEBI:15377"/>
        <dbReference type="ChEBI" id="CHEBI:28938"/>
        <dbReference type="ChEBI" id="CHEBI:29985"/>
        <dbReference type="ChEBI" id="CHEBI:58359"/>
        <dbReference type="EC" id="3.5.1.2"/>
    </reaction>
</comment>
<feature type="active site" evidence="11 12">
    <location>
        <position position="194"/>
    </location>
</feature>
<evidence type="ECO:0000256" key="4">
    <source>
        <dbReference type="ARBA" id="ARBA00022801"/>
    </source>
</evidence>
<dbReference type="EMBL" id="MWXA01000005">
    <property type="protein sequence ID" value="OZG67068.1"/>
    <property type="molecule type" value="Genomic_DNA"/>
</dbReference>
<dbReference type="InterPro" id="IPR017926">
    <property type="entry name" value="GATASE"/>
</dbReference>
<evidence type="ECO:0000256" key="11">
    <source>
        <dbReference type="HAMAP-Rule" id="MF_00278"/>
    </source>
</evidence>
<dbReference type="InterPro" id="IPR010139">
    <property type="entry name" value="Imidazole-glycPsynth_HisH"/>
</dbReference>
<dbReference type="GO" id="GO:0004359">
    <property type="term" value="F:glutaminase activity"/>
    <property type="evidence" value="ECO:0007669"/>
    <property type="project" value="UniProtKB-EC"/>
</dbReference>
<dbReference type="Proteomes" id="UP000216451">
    <property type="component" value="Unassembled WGS sequence"/>
</dbReference>
<dbReference type="PANTHER" id="PTHR42701:SF1">
    <property type="entry name" value="IMIDAZOLE GLYCEROL PHOSPHATE SYNTHASE SUBUNIT HISH"/>
    <property type="match status" value="1"/>
</dbReference>
<sequence>MTSIVVFDYGFGNVRSMVRALANVGADVTLTSNHRAAMNADGVVVPGVGALAACLEGLRDVGGEQVIRDRLADGRPVLGVCVGEQIMFESGVERGAHAQGLGLIGGTVARLDADVVPHTGWNTIQAAEGTTLLHGVEHERFYFVHSYAASDAHDIDVDGLGENPGKVTRCEYGRSNFVAAYERGPLSATQFHPEKSAQAGARLLENWIATFPNFS</sequence>
<dbReference type="OrthoDB" id="9807137at2"/>
<evidence type="ECO:0000256" key="5">
    <source>
        <dbReference type="ARBA" id="ARBA00022962"/>
    </source>
</evidence>
<evidence type="ECO:0000256" key="12">
    <source>
        <dbReference type="PIRSR" id="PIRSR000495-1"/>
    </source>
</evidence>
<comment type="pathway">
    <text evidence="1 11">Amino-acid biosynthesis; L-histidine biosynthesis; L-histidine from 5-phospho-alpha-D-ribose 1-diphosphate: step 5/9.</text>
</comment>
<keyword evidence="7 11" id="KW-0456">Lyase</keyword>
<dbReference type="CDD" id="cd01748">
    <property type="entry name" value="GATase1_IGP_Synthase"/>
    <property type="match status" value="1"/>
</dbReference>
<comment type="subunit">
    <text evidence="2 11">Heterodimer of HisH and HisF.</text>
</comment>
<comment type="catalytic activity">
    <reaction evidence="9 11">
        <text>5-[(5-phospho-1-deoxy-D-ribulos-1-ylimino)methylamino]-1-(5-phospho-beta-D-ribosyl)imidazole-4-carboxamide + L-glutamine = D-erythro-1-(imidazol-4-yl)glycerol 3-phosphate + 5-amino-1-(5-phospho-beta-D-ribosyl)imidazole-4-carboxamide + L-glutamate + H(+)</text>
        <dbReference type="Rhea" id="RHEA:24793"/>
        <dbReference type="ChEBI" id="CHEBI:15378"/>
        <dbReference type="ChEBI" id="CHEBI:29985"/>
        <dbReference type="ChEBI" id="CHEBI:58278"/>
        <dbReference type="ChEBI" id="CHEBI:58359"/>
        <dbReference type="ChEBI" id="CHEBI:58475"/>
        <dbReference type="ChEBI" id="CHEBI:58525"/>
        <dbReference type="EC" id="4.3.2.10"/>
    </reaction>
</comment>
<dbReference type="EC" id="4.3.2.10" evidence="11"/>
<dbReference type="PROSITE" id="PS51273">
    <property type="entry name" value="GATASE_TYPE_1"/>
    <property type="match status" value="1"/>
</dbReference>
<dbReference type="GeneID" id="98295809"/>
<dbReference type="GO" id="GO:0016829">
    <property type="term" value="F:lyase activity"/>
    <property type="evidence" value="ECO:0007669"/>
    <property type="project" value="UniProtKB-KW"/>
</dbReference>
<name>A0A261G6M6_9BIFI</name>
<dbReference type="InterPro" id="IPR029062">
    <property type="entry name" value="Class_I_gatase-like"/>
</dbReference>
<gene>
    <name evidence="11" type="primary">hisH</name>
    <name evidence="14" type="ORF">BAQU_1140</name>
</gene>
<proteinExistence type="inferred from homology"/>
<comment type="subcellular location">
    <subcellularLocation>
        <location evidence="11">Cytoplasm</location>
    </subcellularLocation>
</comment>
<evidence type="ECO:0000256" key="10">
    <source>
        <dbReference type="ARBA" id="ARBA00049534"/>
    </source>
</evidence>
<evidence type="ECO:0000256" key="8">
    <source>
        <dbReference type="ARBA" id="ARBA00025299"/>
    </source>
</evidence>
<evidence type="ECO:0000313" key="14">
    <source>
        <dbReference type="EMBL" id="OZG67068.1"/>
    </source>
</evidence>
<comment type="function">
    <text evidence="8 11">IGPS catalyzes the conversion of PRFAR and glutamine to IGP, AICAR and glutamate. The HisH subunit catalyzes the hydrolysis of glutamine to glutamate and ammonia as part of the synthesis of IGP and AICAR. The resulting ammonia molecule is channeled to the active site of HisF.</text>
</comment>
<comment type="caution">
    <text evidence="14">The sequence shown here is derived from an EMBL/GenBank/DDBJ whole genome shotgun (WGS) entry which is preliminary data.</text>
</comment>
<dbReference type="PANTHER" id="PTHR42701">
    <property type="entry name" value="IMIDAZOLE GLYCEROL PHOSPHATE SYNTHASE SUBUNIT HISH"/>
    <property type="match status" value="1"/>
</dbReference>
<dbReference type="RefSeq" id="WP_094693526.1">
    <property type="nucleotide sequence ID" value="NZ_CALENZ010000001.1"/>
</dbReference>
<keyword evidence="5 11" id="KW-0315">Glutamine amidotransferase</keyword>
<dbReference type="GO" id="GO:0005737">
    <property type="term" value="C:cytoplasm"/>
    <property type="evidence" value="ECO:0007669"/>
    <property type="project" value="UniProtKB-SubCell"/>
</dbReference>
<dbReference type="HAMAP" id="MF_00278">
    <property type="entry name" value="HisH"/>
    <property type="match status" value="1"/>
</dbReference>
<dbReference type="NCBIfam" id="TIGR01855">
    <property type="entry name" value="IMP_synth_hisH"/>
    <property type="match status" value="1"/>
</dbReference>
<dbReference type="GO" id="GO:0000105">
    <property type="term" value="P:L-histidine biosynthetic process"/>
    <property type="evidence" value="ECO:0007669"/>
    <property type="project" value="UniProtKB-UniRule"/>
</dbReference>
<feature type="domain" description="Glutamine amidotransferase" evidence="13">
    <location>
        <begin position="5"/>
        <end position="207"/>
    </location>
</feature>
<evidence type="ECO:0000256" key="1">
    <source>
        <dbReference type="ARBA" id="ARBA00005091"/>
    </source>
</evidence>
<organism evidence="14 15">
    <name type="scientific">Bifidobacterium aquikefiri</name>
    <dbReference type="NCBI Taxonomy" id="1653207"/>
    <lineage>
        <taxon>Bacteria</taxon>
        <taxon>Bacillati</taxon>
        <taxon>Actinomycetota</taxon>
        <taxon>Actinomycetes</taxon>
        <taxon>Bifidobacteriales</taxon>
        <taxon>Bifidobacteriaceae</taxon>
        <taxon>Bifidobacterium</taxon>
    </lineage>
</organism>
<evidence type="ECO:0000313" key="15">
    <source>
        <dbReference type="Proteomes" id="UP000216451"/>
    </source>
</evidence>
<keyword evidence="11" id="KW-0963">Cytoplasm</keyword>
<evidence type="ECO:0000256" key="3">
    <source>
        <dbReference type="ARBA" id="ARBA00022605"/>
    </source>
</evidence>
<accession>A0A261G6M6</accession>
<dbReference type="AlphaFoldDB" id="A0A261G6M6"/>
<protein>
    <recommendedName>
        <fullName evidence="11">Imidazole glycerol phosphate synthase subunit HisH</fullName>
        <ecNumber evidence="11">4.3.2.10</ecNumber>
    </recommendedName>
    <alternativeName>
        <fullName evidence="11">IGP synthase glutaminase subunit</fullName>
        <ecNumber evidence="11">3.5.1.2</ecNumber>
    </alternativeName>
    <alternativeName>
        <fullName evidence="11">IGP synthase subunit HisH</fullName>
    </alternativeName>
    <alternativeName>
        <fullName evidence="11">ImGP synthase subunit HisH</fullName>
        <shortName evidence="11">IGPS subunit HisH</shortName>
    </alternativeName>
</protein>
<keyword evidence="6 11" id="KW-0368">Histidine biosynthesis</keyword>
<dbReference type="GO" id="GO:0000107">
    <property type="term" value="F:imidazoleglycerol-phosphate synthase activity"/>
    <property type="evidence" value="ECO:0007669"/>
    <property type="project" value="UniProtKB-UniRule"/>
</dbReference>
<feature type="active site" description="Nucleophile" evidence="11 12">
    <location>
        <position position="81"/>
    </location>
</feature>
<evidence type="ECO:0000259" key="13">
    <source>
        <dbReference type="Pfam" id="PF00117"/>
    </source>
</evidence>
<evidence type="ECO:0000256" key="9">
    <source>
        <dbReference type="ARBA" id="ARBA00047838"/>
    </source>
</evidence>
<keyword evidence="3 11" id="KW-0028">Amino-acid biosynthesis</keyword>
<dbReference type="UniPathway" id="UPA00031">
    <property type="reaction ID" value="UER00010"/>
</dbReference>
<dbReference type="EC" id="3.5.1.2" evidence="11"/>
<dbReference type="SUPFAM" id="SSF52317">
    <property type="entry name" value="Class I glutamine amidotransferase-like"/>
    <property type="match status" value="1"/>
</dbReference>